<evidence type="ECO:0000256" key="6">
    <source>
        <dbReference type="SAM" id="Phobius"/>
    </source>
</evidence>
<keyword evidence="4 6" id="KW-1133">Transmembrane helix</keyword>
<organism evidence="7 8">
    <name type="scientific">Crenobacter intestini</name>
    <dbReference type="NCBI Taxonomy" id="2563443"/>
    <lineage>
        <taxon>Bacteria</taxon>
        <taxon>Pseudomonadati</taxon>
        <taxon>Pseudomonadota</taxon>
        <taxon>Betaproteobacteria</taxon>
        <taxon>Neisseriales</taxon>
        <taxon>Neisseriaceae</taxon>
        <taxon>Crenobacter</taxon>
    </lineage>
</organism>
<keyword evidence="5 6" id="KW-0472">Membrane</keyword>
<dbReference type="InterPro" id="IPR050833">
    <property type="entry name" value="Poly_Biosynth_Transport"/>
</dbReference>
<protein>
    <recommendedName>
        <fullName evidence="9">Oligosaccharide flippase family protein</fullName>
    </recommendedName>
</protein>
<keyword evidence="8" id="KW-1185">Reference proteome</keyword>
<dbReference type="RefSeq" id="WP_136555452.1">
    <property type="nucleotide sequence ID" value="NZ_STGJ01000020.1"/>
</dbReference>
<evidence type="ECO:0000256" key="1">
    <source>
        <dbReference type="ARBA" id="ARBA00004651"/>
    </source>
</evidence>
<feature type="transmembrane region" description="Helical" evidence="6">
    <location>
        <begin position="277"/>
        <end position="299"/>
    </location>
</feature>
<evidence type="ECO:0000313" key="7">
    <source>
        <dbReference type="EMBL" id="TIC78985.1"/>
    </source>
</evidence>
<evidence type="ECO:0000313" key="8">
    <source>
        <dbReference type="Proteomes" id="UP000308891"/>
    </source>
</evidence>
<dbReference type="Proteomes" id="UP000308891">
    <property type="component" value="Unassembled WGS sequence"/>
</dbReference>
<evidence type="ECO:0000256" key="5">
    <source>
        <dbReference type="ARBA" id="ARBA00023136"/>
    </source>
</evidence>
<proteinExistence type="predicted"/>
<dbReference type="EMBL" id="STGJ01000020">
    <property type="protein sequence ID" value="TIC78985.1"/>
    <property type="molecule type" value="Genomic_DNA"/>
</dbReference>
<feature type="transmembrane region" description="Helical" evidence="6">
    <location>
        <begin position="338"/>
        <end position="356"/>
    </location>
</feature>
<dbReference type="AlphaFoldDB" id="A0A4T0UL83"/>
<reference evidence="7 8" key="1">
    <citation type="submission" date="2019-04" db="EMBL/GenBank/DDBJ databases">
        <title>Crenobacter sp. nov.</title>
        <authorList>
            <person name="Shi S."/>
        </authorList>
    </citation>
    <scope>NUCLEOTIDE SEQUENCE [LARGE SCALE GENOMIC DNA]</scope>
    <source>
        <strain evidence="7 8">GY 70310</strain>
    </source>
</reference>
<dbReference type="GO" id="GO:0005886">
    <property type="term" value="C:plasma membrane"/>
    <property type="evidence" value="ECO:0007669"/>
    <property type="project" value="UniProtKB-SubCell"/>
</dbReference>
<gene>
    <name evidence="7" type="ORF">E5K04_14600</name>
</gene>
<evidence type="ECO:0000256" key="4">
    <source>
        <dbReference type="ARBA" id="ARBA00022989"/>
    </source>
</evidence>
<feature type="transmembrane region" description="Helical" evidence="6">
    <location>
        <begin position="305"/>
        <end position="326"/>
    </location>
</feature>
<feature type="transmembrane region" description="Helical" evidence="6">
    <location>
        <begin position="37"/>
        <end position="60"/>
    </location>
</feature>
<feature type="transmembrane region" description="Helical" evidence="6">
    <location>
        <begin position="154"/>
        <end position="174"/>
    </location>
</feature>
<comment type="subcellular location">
    <subcellularLocation>
        <location evidence="1">Cell membrane</location>
        <topology evidence="1">Multi-pass membrane protein</topology>
    </subcellularLocation>
</comment>
<sequence>MLNHIKKLLFGNGIAQAIQLSSLLILSRIYSASDFGFLAQIQAFATFSTIIATLQLHLAIPLSHNENEARSLTNHTQSIALFFAFLFLVPSLIIGSLGIYTLWLTLSIAIINTCNGYLIYRGCFAKISKYYIVRAGFVVFLQLIFALFKVKDGLVLGTLLAETITAIFLMKFGLDHRTKFSMHLPDLANTARTHKSFCLYGTSQELVSVAAFYAPLILFGIYFDSSITGQYAMASRLIWAPTVLISKNIAQVVYHRSAQPTPFHLPSIKNIKSNGKIIFAIPIILIIISCSEHIIPIIIGDEWKLTAKITPIISIWALAFLIATPFRVLYRTYKLQKTLLIFDSLLLTGIIASFLAKTSALNTVTTIASIAAALQIITIFTIVKKINKLQIKLKQPSKRE</sequence>
<dbReference type="Pfam" id="PF13440">
    <property type="entry name" value="Polysacc_synt_3"/>
    <property type="match status" value="1"/>
</dbReference>
<comment type="caution">
    <text evidence="7">The sequence shown here is derived from an EMBL/GenBank/DDBJ whole genome shotgun (WGS) entry which is preliminary data.</text>
</comment>
<dbReference type="OrthoDB" id="3831435at2"/>
<evidence type="ECO:0000256" key="3">
    <source>
        <dbReference type="ARBA" id="ARBA00022692"/>
    </source>
</evidence>
<keyword evidence="3 6" id="KW-0812">Transmembrane</keyword>
<accession>A0A4T0UL83</accession>
<feature type="transmembrane region" description="Helical" evidence="6">
    <location>
        <begin position="131"/>
        <end position="148"/>
    </location>
</feature>
<name>A0A4T0UL83_9NEIS</name>
<evidence type="ECO:0008006" key="9">
    <source>
        <dbReference type="Google" id="ProtNLM"/>
    </source>
</evidence>
<dbReference type="PANTHER" id="PTHR30250:SF28">
    <property type="entry name" value="POLYSACCHARIDE BIOSYNTHESIS PROTEIN"/>
    <property type="match status" value="1"/>
</dbReference>
<dbReference type="PANTHER" id="PTHR30250">
    <property type="entry name" value="PST FAMILY PREDICTED COLANIC ACID TRANSPORTER"/>
    <property type="match status" value="1"/>
</dbReference>
<feature type="transmembrane region" description="Helical" evidence="6">
    <location>
        <begin position="72"/>
        <end position="94"/>
    </location>
</feature>
<keyword evidence="2" id="KW-1003">Cell membrane</keyword>
<evidence type="ECO:0000256" key="2">
    <source>
        <dbReference type="ARBA" id="ARBA00022475"/>
    </source>
</evidence>
<feature type="transmembrane region" description="Helical" evidence="6">
    <location>
        <begin position="362"/>
        <end position="383"/>
    </location>
</feature>